<evidence type="ECO:0000256" key="8">
    <source>
        <dbReference type="ARBA" id="ARBA00023065"/>
    </source>
</evidence>
<feature type="transmembrane region" description="Helical" evidence="11">
    <location>
        <begin position="46"/>
        <end position="64"/>
    </location>
</feature>
<keyword evidence="10 11" id="KW-0066">ATP synthesis</keyword>
<dbReference type="SUPFAM" id="SSF81336">
    <property type="entry name" value="F1F0 ATP synthase subunit A"/>
    <property type="match status" value="1"/>
</dbReference>
<feature type="transmembrane region" description="Helical" evidence="11">
    <location>
        <begin position="223"/>
        <end position="246"/>
    </location>
</feature>
<gene>
    <name evidence="11 13" type="primary">atpB</name>
    <name evidence="13" type="ORF">GCM10010439_12060</name>
</gene>
<evidence type="ECO:0000256" key="1">
    <source>
        <dbReference type="ARBA" id="ARBA00004141"/>
    </source>
</evidence>
<evidence type="ECO:0000256" key="11">
    <source>
        <dbReference type="HAMAP-Rule" id="MF_01393"/>
    </source>
</evidence>
<keyword evidence="4 11" id="KW-0138">CF(0)</keyword>
<comment type="function">
    <text evidence="11 12">Key component of the proton channel; it plays a direct role in the translocation of protons across the membrane.</text>
</comment>
<dbReference type="Proteomes" id="UP001501842">
    <property type="component" value="Unassembled WGS sequence"/>
</dbReference>
<keyword evidence="9 11" id="KW-0472">Membrane</keyword>
<evidence type="ECO:0000256" key="12">
    <source>
        <dbReference type="RuleBase" id="RU000483"/>
    </source>
</evidence>
<dbReference type="HAMAP" id="MF_01393">
    <property type="entry name" value="ATP_synth_a_bact"/>
    <property type="match status" value="1"/>
</dbReference>
<keyword evidence="6 11" id="KW-0375">Hydrogen ion transport</keyword>
<dbReference type="NCBIfam" id="TIGR01131">
    <property type="entry name" value="ATP_synt_6_or_A"/>
    <property type="match status" value="1"/>
</dbReference>
<comment type="caution">
    <text evidence="13">The sequence shown here is derived from an EMBL/GenBank/DDBJ whole genome shotgun (WGS) entry which is preliminary data.</text>
</comment>
<keyword evidence="7 11" id="KW-1133">Transmembrane helix</keyword>
<evidence type="ECO:0000313" key="14">
    <source>
        <dbReference type="Proteomes" id="UP001501842"/>
    </source>
</evidence>
<dbReference type="Gene3D" id="1.20.120.220">
    <property type="entry name" value="ATP synthase, F0 complex, subunit A"/>
    <property type="match status" value="1"/>
</dbReference>
<evidence type="ECO:0000313" key="13">
    <source>
        <dbReference type="EMBL" id="GAA2721557.1"/>
    </source>
</evidence>
<evidence type="ECO:0000256" key="9">
    <source>
        <dbReference type="ARBA" id="ARBA00023136"/>
    </source>
</evidence>
<reference evidence="14" key="1">
    <citation type="journal article" date="2019" name="Int. J. Syst. Evol. Microbiol.">
        <title>The Global Catalogue of Microorganisms (GCM) 10K type strain sequencing project: providing services to taxonomists for standard genome sequencing and annotation.</title>
        <authorList>
            <consortium name="The Broad Institute Genomics Platform"/>
            <consortium name="The Broad Institute Genome Sequencing Center for Infectious Disease"/>
            <person name="Wu L."/>
            <person name="Ma J."/>
        </authorList>
    </citation>
    <scope>NUCLEOTIDE SEQUENCE [LARGE SCALE GENOMIC DNA]</scope>
    <source>
        <strain evidence="14">JCM 8201</strain>
    </source>
</reference>
<dbReference type="RefSeq" id="WP_344449174.1">
    <property type="nucleotide sequence ID" value="NZ_BAAATZ010000004.1"/>
</dbReference>
<evidence type="ECO:0000256" key="5">
    <source>
        <dbReference type="ARBA" id="ARBA00022692"/>
    </source>
</evidence>
<feature type="transmembrane region" description="Helical" evidence="11">
    <location>
        <begin position="197"/>
        <end position="217"/>
    </location>
</feature>
<keyword evidence="5 11" id="KW-0812">Transmembrane</keyword>
<protein>
    <recommendedName>
        <fullName evidence="11 12">ATP synthase subunit a</fullName>
    </recommendedName>
    <alternativeName>
        <fullName evidence="11">ATP synthase F0 sector subunit a</fullName>
    </alternativeName>
    <alternativeName>
        <fullName evidence="11">F-ATPase subunit 6</fullName>
    </alternativeName>
</protein>
<keyword evidence="8 11" id="KW-0406">Ion transport</keyword>
<keyword evidence="14" id="KW-1185">Reference proteome</keyword>
<dbReference type="InterPro" id="IPR023011">
    <property type="entry name" value="ATP_synth_F0_asu_AS"/>
</dbReference>
<dbReference type="InterPro" id="IPR035908">
    <property type="entry name" value="F0_ATP_A_sf"/>
</dbReference>
<evidence type="ECO:0000256" key="7">
    <source>
        <dbReference type="ARBA" id="ARBA00022989"/>
    </source>
</evidence>
<dbReference type="CDD" id="cd00310">
    <property type="entry name" value="ATP-synt_Fo_a_6"/>
    <property type="match status" value="1"/>
</dbReference>
<evidence type="ECO:0000256" key="2">
    <source>
        <dbReference type="ARBA" id="ARBA00006810"/>
    </source>
</evidence>
<dbReference type="PANTHER" id="PTHR11410">
    <property type="entry name" value="ATP SYNTHASE SUBUNIT A"/>
    <property type="match status" value="1"/>
</dbReference>
<dbReference type="PRINTS" id="PR00123">
    <property type="entry name" value="ATPASEA"/>
</dbReference>
<name>A0ABP6GD53_9ACTN</name>
<comment type="subcellular location">
    <subcellularLocation>
        <location evidence="11 12">Cell membrane</location>
        <topology evidence="11 12">Multi-pass membrane protein</topology>
    </subcellularLocation>
    <subcellularLocation>
        <location evidence="1">Membrane</location>
        <topology evidence="1">Multi-pass membrane protein</topology>
    </subcellularLocation>
</comment>
<evidence type="ECO:0000256" key="4">
    <source>
        <dbReference type="ARBA" id="ARBA00022547"/>
    </source>
</evidence>
<feature type="transmembrane region" description="Helical" evidence="11">
    <location>
        <begin position="101"/>
        <end position="120"/>
    </location>
</feature>
<dbReference type="Pfam" id="PF00119">
    <property type="entry name" value="ATP-synt_A"/>
    <property type="match status" value="1"/>
</dbReference>
<evidence type="ECO:0000256" key="6">
    <source>
        <dbReference type="ARBA" id="ARBA00022781"/>
    </source>
</evidence>
<evidence type="ECO:0000256" key="3">
    <source>
        <dbReference type="ARBA" id="ARBA00022448"/>
    </source>
</evidence>
<dbReference type="PROSITE" id="PS00449">
    <property type="entry name" value="ATPASE_A"/>
    <property type="match status" value="1"/>
</dbReference>
<dbReference type="PANTHER" id="PTHR11410:SF0">
    <property type="entry name" value="ATP SYNTHASE SUBUNIT A"/>
    <property type="match status" value="1"/>
</dbReference>
<accession>A0ABP6GD53</accession>
<feature type="transmembrane region" description="Helical" evidence="11">
    <location>
        <begin position="132"/>
        <end position="151"/>
    </location>
</feature>
<evidence type="ECO:0000256" key="10">
    <source>
        <dbReference type="ARBA" id="ARBA00023310"/>
    </source>
</evidence>
<dbReference type="InterPro" id="IPR045083">
    <property type="entry name" value="ATP_synth_F0_asu_bact/mt"/>
</dbReference>
<comment type="similarity">
    <text evidence="2 11 12">Belongs to the ATPase A chain family.</text>
</comment>
<keyword evidence="3 11" id="KW-0813">Transport</keyword>
<proteinExistence type="inferred from homology"/>
<dbReference type="EMBL" id="BAAATZ010000004">
    <property type="protein sequence ID" value="GAA2721557.1"/>
    <property type="molecule type" value="Genomic_DNA"/>
</dbReference>
<sequence>MSADVVLASEGGCHLLSGCGFPAPGPELFVFEPMFSIGPFEVTKPAFLAAISAIAIIGFFWAAFSNAKLVPSRIQSMGEMAYLFVRDQIARPMIGKEGDRFVPYFLSMLVFIWLLNFMAFVPIMQFPVTSRVAFPAMFALVAWVVYMTLTFKRNGFVGGFRNLAVPSGLPGWVYVLLTPIELISNVIFRPFTLTIRLFANMFAGHMLIAVFSIGAWYLVSPSIIGMASATASFTMAIVMTAFELLIQALQAYIFTMLVASYIGQALEEAH</sequence>
<keyword evidence="11" id="KW-1003">Cell membrane</keyword>
<dbReference type="InterPro" id="IPR000568">
    <property type="entry name" value="ATP_synth_F0_asu"/>
</dbReference>
<organism evidence="13 14">
    <name type="scientific">Actinocorallia aurantiaca</name>
    <dbReference type="NCBI Taxonomy" id="46204"/>
    <lineage>
        <taxon>Bacteria</taxon>
        <taxon>Bacillati</taxon>
        <taxon>Actinomycetota</taxon>
        <taxon>Actinomycetes</taxon>
        <taxon>Streptosporangiales</taxon>
        <taxon>Thermomonosporaceae</taxon>
        <taxon>Actinocorallia</taxon>
    </lineage>
</organism>